<proteinExistence type="predicted"/>
<reference evidence="3" key="1">
    <citation type="journal article" date="2017" name="Nat. Microbiol.">
        <title>Global analysis of biosynthetic gene clusters reveals vast potential of secondary metabolite production in Penicillium species.</title>
        <authorList>
            <person name="Nielsen J.C."/>
            <person name="Grijseels S."/>
            <person name="Prigent S."/>
            <person name="Ji B."/>
            <person name="Dainat J."/>
            <person name="Nielsen K.F."/>
            <person name="Frisvad J.C."/>
            <person name="Workman M."/>
            <person name="Nielsen J."/>
        </authorList>
    </citation>
    <scope>NUCLEOTIDE SEQUENCE [LARGE SCALE GENOMIC DNA]</scope>
    <source>
        <strain evidence="3">IBT 24891</strain>
    </source>
</reference>
<feature type="compositionally biased region" description="Basic and acidic residues" evidence="1">
    <location>
        <begin position="66"/>
        <end position="77"/>
    </location>
</feature>
<organism evidence="2 3">
    <name type="scientific">Penicillium steckii</name>
    <dbReference type="NCBI Taxonomy" id="303698"/>
    <lineage>
        <taxon>Eukaryota</taxon>
        <taxon>Fungi</taxon>
        <taxon>Dikarya</taxon>
        <taxon>Ascomycota</taxon>
        <taxon>Pezizomycotina</taxon>
        <taxon>Eurotiomycetes</taxon>
        <taxon>Eurotiomycetidae</taxon>
        <taxon>Eurotiales</taxon>
        <taxon>Aspergillaceae</taxon>
        <taxon>Penicillium</taxon>
    </lineage>
</organism>
<evidence type="ECO:0000256" key="1">
    <source>
        <dbReference type="SAM" id="MobiDB-lite"/>
    </source>
</evidence>
<dbReference type="PANTHER" id="PTHR37540">
    <property type="entry name" value="TRANSCRIPTION FACTOR (ACR-2), PUTATIVE-RELATED-RELATED"/>
    <property type="match status" value="1"/>
</dbReference>
<dbReference type="OrthoDB" id="3469466at2759"/>
<evidence type="ECO:0000313" key="3">
    <source>
        <dbReference type="Proteomes" id="UP000191285"/>
    </source>
</evidence>
<dbReference type="EMBL" id="MLKD01000002">
    <property type="protein sequence ID" value="OQE29579.1"/>
    <property type="molecule type" value="Genomic_DNA"/>
</dbReference>
<keyword evidence="3" id="KW-1185">Reference proteome</keyword>
<protein>
    <recommendedName>
        <fullName evidence="4">Transcription factor domain-containing protein</fullName>
    </recommendedName>
</protein>
<comment type="caution">
    <text evidence="2">The sequence shown here is derived from an EMBL/GenBank/DDBJ whole genome shotgun (WGS) entry which is preliminary data.</text>
</comment>
<accession>A0A1V6TUR4</accession>
<dbReference type="STRING" id="303698.A0A1V6TUR4"/>
<feature type="compositionally biased region" description="Basic and acidic residues" evidence="1">
    <location>
        <begin position="47"/>
        <end position="57"/>
    </location>
</feature>
<feature type="region of interest" description="Disordered" evidence="1">
    <location>
        <begin position="1"/>
        <end position="31"/>
    </location>
</feature>
<name>A0A1V6TUR4_9EURO</name>
<dbReference type="Proteomes" id="UP000191285">
    <property type="component" value="Unassembled WGS sequence"/>
</dbReference>
<dbReference type="PANTHER" id="PTHR37540:SF5">
    <property type="entry name" value="TRANSCRIPTION FACTOR DOMAIN-CONTAINING PROTEIN"/>
    <property type="match status" value="1"/>
</dbReference>
<sequence length="621" mass="69784">MGPKKKQSSGVRKSDGIHFVNARPSSETERLKAQRLVRAHVGQWISDHTKEKGRTTEEAISSSRDTSADVSKEESNRNDFQSEEILPPTEQGFQSLSTTSTGSSCFTLASRPSPHPTRYITASRRFPPDAQYLRPTRECRRSRFPSSFDSDCSECSDDAEKIVQGTESVTVVPWNGIPRIEPQISANFDPFDTLAVQFPADVVNICETYLTSVLWPGLVPRSKHVQKTSEVWFPLSLSDPALSMAFMFGSLCHQRVQWYNQNSAGSGFGPKYQRILQECELQAIRLINTAMKDPSRRISDAVLLSVACMAHHQAMDEAFFRRRLPTPFKAPFQRLQWLNVYGFLPPNMVHIQGLLQLVKLRGGLKELRTSGLAATMCFSDIFTASVLFIKPSFEFWPVDESRCGLTLQDLLGFDQSHIDNGFGRFHYMGMTPQMAEVFHAVRSYINIVRNSLIEGYDVSLLTDQRNLTQYTILSLPPIETTRHEFTDATQIITHEACRIACGIFAVGVIFPIPAHCTPLGHLAHKLKVLLQENYNSGLWTSPHTRIALLWILTLGGIAATDMPERPFFVSALSQTLQRSAISSWQGLKRILEILLWYDDACDDSAKALFQEASVVSELDQL</sequence>
<dbReference type="InterPro" id="IPR021858">
    <property type="entry name" value="Fun_TF"/>
</dbReference>
<evidence type="ECO:0008006" key="4">
    <source>
        <dbReference type="Google" id="ProtNLM"/>
    </source>
</evidence>
<evidence type="ECO:0000313" key="2">
    <source>
        <dbReference type="EMBL" id="OQE29579.1"/>
    </source>
</evidence>
<gene>
    <name evidence="2" type="ORF">PENSTE_c002G03343</name>
</gene>
<dbReference type="AlphaFoldDB" id="A0A1V6TUR4"/>
<dbReference type="Pfam" id="PF11951">
    <property type="entry name" value="Fungal_trans_2"/>
    <property type="match status" value="1"/>
</dbReference>
<feature type="region of interest" description="Disordered" evidence="1">
    <location>
        <begin position="44"/>
        <end position="99"/>
    </location>
</feature>